<dbReference type="PANTHER" id="PTHR33121">
    <property type="entry name" value="CYCLIC DI-GMP PHOSPHODIESTERASE PDEF"/>
    <property type="match status" value="1"/>
</dbReference>
<evidence type="ECO:0000259" key="5">
    <source>
        <dbReference type="PROSITE" id="PS50883"/>
    </source>
</evidence>
<evidence type="ECO:0000256" key="4">
    <source>
        <dbReference type="ARBA" id="ARBA00023163"/>
    </source>
</evidence>
<protein>
    <submittedName>
        <fullName evidence="6">EAL domain-containing protein</fullName>
    </submittedName>
</protein>
<evidence type="ECO:0000256" key="1">
    <source>
        <dbReference type="ARBA" id="ARBA00010927"/>
    </source>
</evidence>
<keyword evidence="4" id="KW-0804">Transcription</keyword>
<dbReference type="Gene3D" id="3.20.20.450">
    <property type="entry name" value="EAL domain"/>
    <property type="match status" value="1"/>
</dbReference>
<accession>A0A8S7I5P9</accession>
<dbReference type="Pfam" id="PF00563">
    <property type="entry name" value="EAL"/>
    <property type="match status" value="1"/>
</dbReference>
<keyword evidence="2" id="KW-0678">Repressor</keyword>
<evidence type="ECO:0000313" key="7">
    <source>
        <dbReference type="Proteomes" id="UP000531916"/>
    </source>
</evidence>
<evidence type="ECO:0000256" key="3">
    <source>
        <dbReference type="ARBA" id="ARBA00023015"/>
    </source>
</evidence>
<organism evidence="6 7">
    <name type="scientific">Escherichia coli</name>
    <dbReference type="NCBI Taxonomy" id="562"/>
    <lineage>
        <taxon>Bacteria</taxon>
        <taxon>Pseudomonadati</taxon>
        <taxon>Pseudomonadota</taxon>
        <taxon>Gammaproteobacteria</taxon>
        <taxon>Enterobacterales</taxon>
        <taxon>Enterobacteriaceae</taxon>
        <taxon>Escherichia</taxon>
    </lineage>
</organism>
<comment type="caution">
    <text evidence="6">The sequence shown here is derived from an EMBL/GenBank/DDBJ whole genome shotgun (WGS) entry which is preliminary data.</text>
</comment>
<evidence type="ECO:0000256" key="2">
    <source>
        <dbReference type="ARBA" id="ARBA00022491"/>
    </source>
</evidence>
<dbReference type="PROSITE" id="PS50883">
    <property type="entry name" value="EAL"/>
    <property type="match status" value="1"/>
</dbReference>
<dbReference type="AlphaFoldDB" id="A0A8S7I5P9"/>
<dbReference type="SUPFAM" id="SSF141868">
    <property type="entry name" value="EAL domain-like"/>
    <property type="match status" value="1"/>
</dbReference>
<dbReference type="Proteomes" id="UP000531916">
    <property type="component" value="Unassembled WGS sequence"/>
</dbReference>
<proteinExistence type="inferred from homology"/>
<gene>
    <name evidence="6" type="ORF">E5H86_25250</name>
</gene>
<dbReference type="EMBL" id="AASEPP010000067">
    <property type="protein sequence ID" value="EFC2249036.1"/>
    <property type="molecule type" value="Genomic_DNA"/>
</dbReference>
<reference evidence="6 7" key="1">
    <citation type="submission" date="2019-04" db="EMBL/GenBank/DDBJ databases">
        <authorList>
            <consortium name="NARMS: The National Antimicrobial Resistance Monitoring System"/>
        </authorList>
    </citation>
    <scope>NUCLEOTIDE SEQUENCE [LARGE SCALE GENOMIC DNA]</scope>
    <source>
        <strain evidence="6 7">FSIS11919500</strain>
    </source>
</reference>
<dbReference type="GO" id="GO:0071111">
    <property type="term" value="F:cyclic-guanylate-specific phosphodiesterase activity"/>
    <property type="evidence" value="ECO:0007669"/>
    <property type="project" value="InterPro"/>
</dbReference>
<dbReference type="PANTHER" id="PTHR33121:SF69">
    <property type="entry name" value="ANTI-FLHC(2)FLHD(4) FACTOR YDIV-RELATED"/>
    <property type="match status" value="1"/>
</dbReference>
<evidence type="ECO:0000313" key="6">
    <source>
        <dbReference type="EMBL" id="EFC2249036.1"/>
    </source>
</evidence>
<dbReference type="SMART" id="SM00052">
    <property type="entry name" value="EAL"/>
    <property type="match status" value="1"/>
</dbReference>
<comment type="similarity">
    <text evidence="1">Belongs to the YdiV family.</text>
</comment>
<dbReference type="InterPro" id="IPR050706">
    <property type="entry name" value="Cyclic-di-GMP_PDE-like"/>
</dbReference>
<sequence length="231" mass="26344">MKTIFIAEPVVTAGNSNRLIAVEILSRFYSVNGKQLPTVKTLNMFTAEMKIDLLELQIRKIISKASFFSKHNILCSLNVDYETCQYIYRNKNIQDIIKSYDFIVLEISETYPVIKADDAIIPFLINLSEHIWLDDLGSGNSTIHTLIRNKFQAVKLDKNFFQIHSMKPHFAALIDNIKRLCPLVIAEGVENKNYLHAASGAGLWGVQGYYFPSVQLEDIHQIKLDFSENIS</sequence>
<keyword evidence="3" id="KW-0805">Transcription regulation</keyword>
<dbReference type="InterPro" id="IPR035919">
    <property type="entry name" value="EAL_sf"/>
</dbReference>
<name>A0A8S7I5P9_ECOLX</name>
<dbReference type="InterPro" id="IPR001633">
    <property type="entry name" value="EAL_dom"/>
</dbReference>
<feature type="domain" description="EAL" evidence="5">
    <location>
        <begin position="1"/>
        <end position="228"/>
    </location>
</feature>